<dbReference type="Proteomes" id="UP001331515">
    <property type="component" value="Unassembled WGS sequence"/>
</dbReference>
<name>A0AAN8HT24_CHAGU</name>
<evidence type="ECO:0000313" key="2">
    <source>
        <dbReference type="Proteomes" id="UP001331515"/>
    </source>
</evidence>
<comment type="caution">
    <text evidence="1">The sequence shown here is derived from an EMBL/GenBank/DDBJ whole genome shotgun (WGS) entry which is preliminary data.</text>
</comment>
<sequence>MFNPPILWSERWQEKGPGGSKGGWEYGLMGLTCQLRLSICLKSSPYELSLDQSRRVNTPRSLITQS</sequence>
<dbReference type="AlphaFoldDB" id="A0AAN8HT24"/>
<dbReference type="EMBL" id="JAURVH010001518">
    <property type="protein sequence ID" value="KAK5927679.1"/>
    <property type="molecule type" value="Genomic_DNA"/>
</dbReference>
<gene>
    <name evidence="1" type="ORF">CgunFtcFv8_012811</name>
</gene>
<organism evidence="1 2">
    <name type="scientific">Champsocephalus gunnari</name>
    <name type="common">Mackerel icefish</name>
    <dbReference type="NCBI Taxonomy" id="52237"/>
    <lineage>
        <taxon>Eukaryota</taxon>
        <taxon>Metazoa</taxon>
        <taxon>Chordata</taxon>
        <taxon>Craniata</taxon>
        <taxon>Vertebrata</taxon>
        <taxon>Euteleostomi</taxon>
        <taxon>Actinopterygii</taxon>
        <taxon>Neopterygii</taxon>
        <taxon>Teleostei</taxon>
        <taxon>Neoteleostei</taxon>
        <taxon>Acanthomorphata</taxon>
        <taxon>Eupercaria</taxon>
        <taxon>Perciformes</taxon>
        <taxon>Notothenioidei</taxon>
        <taxon>Channichthyidae</taxon>
        <taxon>Champsocephalus</taxon>
    </lineage>
</organism>
<protein>
    <submittedName>
        <fullName evidence="1">Uncharacterized protein</fullName>
    </submittedName>
</protein>
<evidence type="ECO:0000313" key="1">
    <source>
        <dbReference type="EMBL" id="KAK5927679.1"/>
    </source>
</evidence>
<reference evidence="1 2" key="1">
    <citation type="journal article" date="2023" name="Mol. Biol. Evol.">
        <title>Genomics of Secondarily Temperate Adaptation in the Only Non-Antarctic Icefish.</title>
        <authorList>
            <person name="Rivera-Colon A.G."/>
            <person name="Rayamajhi N."/>
            <person name="Minhas B.F."/>
            <person name="Madrigal G."/>
            <person name="Bilyk K.T."/>
            <person name="Yoon V."/>
            <person name="Hune M."/>
            <person name="Gregory S."/>
            <person name="Cheng C.H.C."/>
            <person name="Catchen J.M."/>
        </authorList>
    </citation>
    <scope>NUCLEOTIDE SEQUENCE [LARGE SCALE GENOMIC DNA]</scope>
    <source>
        <tissue evidence="1">White muscle</tissue>
    </source>
</reference>
<keyword evidence="2" id="KW-1185">Reference proteome</keyword>
<proteinExistence type="predicted"/>
<accession>A0AAN8HT24</accession>